<evidence type="ECO:0000256" key="1">
    <source>
        <dbReference type="ARBA" id="ARBA00000380"/>
    </source>
</evidence>
<dbReference type="GO" id="GO:0004619">
    <property type="term" value="F:phosphoglycerate mutase activity"/>
    <property type="evidence" value="ECO:0007669"/>
    <property type="project" value="UniProtKB-EC"/>
</dbReference>
<comment type="catalytic activity">
    <reaction evidence="1">
        <text>(2R)-2-phosphoglycerate = (2R)-3-phosphoglycerate</text>
        <dbReference type="Rhea" id="RHEA:15901"/>
        <dbReference type="ChEBI" id="CHEBI:58272"/>
        <dbReference type="ChEBI" id="CHEBI:58289"/>
        <dbReference type="EC" id="5.4.2.11"/>
    </reaction>
</comment>
<protein>
    <recommendedName>
        <fullName evidence="3">phosphoglycerate mutase (2,3-diphosphoglycerate-dependent)</fullName>
        <ecNumber evidence="3">5.4.2.11</ecNumber>
    </recommendedName>
</protein>
<feature type="binding site" evidence="7">
    <location>
        <begin position="529"/>
        <end position="530"/>
    </location>
    <ligand>
        <name>substrate</name>
    </ligand>
</feature>
<dbReference type="InterPro" id="IPR029033">
    <property type="entry name" value="His_PPase_superfam"/>
</dbReference>
<organism evidence="10 11">
    <name type="scientific">Chrysochromulina tobinii</name>
    <dbReference type="NCBI Taxonomy" id="1460289"/>
    <lineage>
        <taxon>Eukaryota</taxon>
        <taxon>Haptista</taxon>
        <taxon>Haptophyta</taxon>
        <taxon>Prymnesiophyceae</taxon>
        <taxon>Prymnesiales</taxon>
        <taxon>Chrysochromulinaceae</taxon>
        <taxon>Chrysochromulina</taxon>
    </lineage>
</organism>
<feature type="binding site" evidence="7">
    <location>
        <position position="475"/>
    </location>
    <ligand>
        <name>substrate</name>
    </ligand>
</feature>
<keyword evidence="4" id="KW-0324">Glycolysis</keyword>
<keyword evidence="11" id="KW-1185">Reference proteome</keyword>
<dbReference type="InterPro" id="IPR005952">
    <property type="entry name" value="Phosphogly_mut1"/>
</dbReference>
<reference evidence="11" key="1">
    <citation type="journal article" date="2015" name="PLoS Genet.">
        <title>Genome Sequence and Transcriptome Analyses of Chrysochromulina tobin: Metabolic Tools for Enhanced Algal Fitness in the Prominent Order Prymnesiales (Haptophyceae).</title>
        <authorList>
            <person name="Hovde B.T."/>
            <person name="Deodato C.R."/>
            <person name="Hunsperger H.M."/>
            <person name="Ryken S.A."/>
            <person name="Yost W."/>
            <person name="Jha R.K."/>
            <person name="Patterson J."/>
            <person name="Monnat R.J. Jr."/>
            <person name="Barlow S.B."/>
            <person name="Starkenburg S.R."/>
            <person name="Cattolico R.A."/>
        </authorList>
    </citation>
    <scope>NUCLEOTIDE SEQUENCE</scope>
    <source>
        <strain evidence="11">CCMP291</strain>
    </source>
</reference>
<feature type="active site" description="Tele-phosphohistidine intermediate" evidence="6">
    <location>
        <position position="424"/>
    </location>
</feature>
<dbReference type="Proteomes" id="UP000037460">
    <property type="component" value="Unassembled WGS sequence"/>
</dbReference>
<feature type="binding site" evidence="7">
    <location>
        <begin position="423"/>
        <end position="430"/>
    </location>
    <ligand>
        <name>substrate</name>
    </ligand>
</feature>
<evidence type="ECO:0000313" key="11">
    <source>
        <dbReference type="Proteomes" id="UP000037460"/>
    </source>
</evidence>
<dbReference type="Gene3D" id="3.40.50.1240">
    <property type="entry name" value="Phosphoglycerate mutase-like"/>
    <property type="match status" value="2"/>
</dbReference>
<dbReference type="AlphaFoldDB" id="A0A0M0JC57"/>
<dbReference type="OrthoDB" id="4818801at2759"/>
<proteinExistence type="inferred from homology"/>
<comment type="similarity">
    <text evidence="2">Belongs to the phosphoglycerate mutase family. BPG-dependent PGAM subfamily.</text>
</comment>
<dbReference type="PANTHER" id="PTHR11931">
    <property type="entry name" value="PHOSPHOGLYCERATE MUTASE"/>
    <property type="match status" value="1"/>
</dbReference>
<feature type="region of interest" description="Disordered" evidence="8">
    <location>
        <begin position="364"/>
        <end position="408"/>
    </location>
</feature>
<evidence type="ECO:0000256" key="8">
    <source>
        <dbReference type="SAM" id="MobiDB-lite"/>
    </source>
</evidence>
<dbReference type="FunFam" id="3.40.50.1240:FF:000003">
    <property type="entry name" value="2,3-bisphosphoglycerate-dependent phosphoglycerate mutase"/>
    <property type="match status" value="2"/>
</dbReference>
<dbReference type="NCBIfam" id="TIGR01258">
    <property type="entry name" value="pgm_1"/>
    <property type="match status" value="2"/>
</dbReference>
<dbReference type="SUPFAM" id="SSF53254">
    <property type="entry name" value="Phosphoglycerate mutase-like"/>
    <property type="match status" value="2"/>
</dbReference>
<dbReference type="CDD" id="cd07067">
    <property type="entry name" value="HP_PGM_like"/>
    <property type="match status" value="2"/>
</dbReference>
<feature type="chain" id="PRO_5005601608" description="phosphoglycerate mutase (2,3-diphosphoglycerate-dependent)" evidence="9">
    <location>
        <begin position="24"/>
        <end position="707"/>
    </location>
</feature>
<dbReference type="EC" id="5.4.2.11" evidence="3"/>
<dbReference type="InterPro" id="IPR013078">
    <property type="entry name" value="His_Pase_superF_clade-1"/>
</dbReference>
<evidence type="ECO:0000256" key="4">
    <source>
        <dbReference type="ARBA" id="ARBA00023152"/>
    </source>
</evidence>
<sequence length="707" mass="79833">MHVGVHCVAHSATLSLLGAPVTAPVVLRRTAGPRSPAPLCRAQVSVELLRNSWGTRFTNFLENPAPPPGTLILLRHGASEAEQREPRVFVGWSDPDLCELGEQQAIEAARAIKEAGYTFDIVYTSMLKRAVRTVWLLLMELECIHVACWKTWRLNERCYGALTGRTLQEMQAKYGADTVAGWRRAFTARPPPFDPASPLNPDRDPRYKRWYDRRGVMRPVAVPDGESMQDTIARCLPVWKQEILPDLRRGKSVLVVAHANSIRALVQTIDGVTNDELRDLEIPVAIPLVYRFDRKNPFEDLADQASWAPSWLQLRRRRTARQALQQLANLVPIVSDHSASPLSGEYLAKPSKLAAAQESVRAASLRRHDEASATAAASDTNAHDFSAPPLTDTHVLSGGSSGGVWVRPRPPRKRDQQYVIIIRHGKTEHNKLGLFTGWEDVELAEEGRQEAIRAGKLLRAHGIEFDVVYTSWLQRAIETAWLVLVELDAMWLPIHKSWRLNERMYGALTGLSKKMTRTIYGEKQFKKWRRGYDVKPPKVSSFSRHYPGNDQRYVENMLDVRLSFKESVIRSLERGSLSLHRKLPHSESLKDCMERTIPYFVNNIEKNAIARGKNVLIASSENAIRGLLMHLLEIPTDRIVDIEIPTGLPLVYDLRHKCLRLLEGDFEDYNFGAAADLLFTECALPDDRYEELTLSPIVEDVAELSNS</sequence>
<evidence type="ECO:0000256" key="5">
    <source>
        <dbReference type="ARBA" id="ARBA00023235"/>
    </source>
</evidence>
<evidence type="ECO:0000256" key="2">
    <source>
        <dbReference type="ARBA" id="ARBA00006717"/>
    </source>
</evidence>
<comment type="caution">
    <text evidence="10">The sequence shown here is derived from an EMBL/GenBank/DDBJ whole genome shotgun (WGS) entry which is preliminary data.</text>
</comment>
<feature type="signal peptide" evidence="9">
    <location>
        <begin position="1"/>
        <end position="23"/>
    </location>
</feature>
<evidence type="ECO:0000256" key="9">
    <source>
        <dbReference type="SAM" id="SignalP"/>
    </source>
</evidence>
<name>A0A0M0JC57_9EUKA</name>
<feature type="active site" description="Proton donor/acceptor" evidence="6">
    <location>
        <position position="502"/>
    </location>
</feature>
<dbReference type="Pfam" id="PF00300">
    <property type="entry name" value="His_Phos_1"/>
    <property type="match status" value="3"/>
</dbReference>
<dbReference type="EMBL" id="JWZX01003131">
    <property type="protein sequence ID" value="KOO24055.1"/>
    <property type="molecule type" value="Genomic_DNA"/>
</dbReference>
<feature type="binding site" evidence="7">
    <location>
        <begin position="436"/>
        <end position="437"/>
    </location>
    <ligand>
        <name>substrate</name>
    </ligand>
</feature>
<feature type="binding site" evidence="7">
    <location>
        <begin position="502"/>
        <end position="505"/>
    </location>
    <ligand>
        <name>substrate</name>
    </ligand>
</feature>
<dbReference type="SMART" id="SM00855">
    <property type="entry name" value="PGAM"/>
    <property type="match status" value="2"/>
</dbReference>
<dbReference type="HAMAP" id="MF_01039">
    <property type="entry name" value="PGAM_GpmA"/>
    <property type="match status" value="2"/>
</dbReference>
<evidence type="ECO:0000256" key="3">
    <source>
        <dbReference type="ARBA" id="ARBA00012028"/>
    </source>
</evidence>
<dbReference type="GO" id="GO:0006096">
    <property type="term" value="P:glycolytic process"/>
    <property type="evidence" value="ECO:0007669"/>
    <property type="project" value="UniProtKB-KW"/>
</dbReference>
<keyword evidence="5" id="KW-0413">Isomerase</keyword>
<evidence type="ECO:0000256" key="7">
    <source>
        <dbReference type="PIRSR" id="PIRSR613078-2"/>
    </source>
</evidence>
<keyword evidence="9" id="KW-0732">Signal</keyword>
<evidence type="ECO:0000256" key="6">
    <source>
        <dbReference type="PIRSR" id="PIRSR613078-1"/>
    </source>
</evidence>
<accession>A0A0M0JC57</accession>
<evidence type="ECO:0000313" key="10">
    <source>
        <dbReference type="EMBL" id="KOO24055.1"/>
    </source>
</evidence>
<gene>
    <name evidence="10" type="ORF">Ctob_009667</name>
</gene>
<feature type="binding site" evidence="7">
    <location>
        <position position="513"/>
    </location>
    <ligand>
        <name>substrate</name>
    </ligand>
</feature>